<keyword evidence="1 5" id="KW-0489">Methyltransferase</keyword>
<dbReference type="InterPro" id="IPR029063">
    <property type="entry name" value="SAM-dependent_MTases_sf"/>
</dbReference>
<dbReference type="SUPFAM" id="SSF53335">
    <property type="entry name" value="S-adenosyl-L-methionine-dependent methyltransferases"/>
    <property type="match status" value="2"/>
</dbReference>
<dbReference type="PANTHER" id="PTHR14911">
    <property type="entry name" value="THUMP DOMAIN-CONTAINING"/>
    <property type="match status" value="1"/>
</dbReference>
<dbReference type="Gene3D" id="3.40.50.150">
    <property type="entry name" value="Vaccinia Virus protein VP39"/>
    <property type="match status" value="2"/>
</dbReference>
<dbReference type="GO" id="GO:0016423">
    <property type="term" value="F:tRNA (guanine) methyltransferase activity"/>
    <property type="evidence" value="ECO:0007669"/>
    <property type="project" value="TreeGrafter"/>
</dbReference>
<feature type="domain" description="DNA methylase N-4/N-6" evidence="4">
    <location>
        <begin position="181"/>
        <end position="310"/>
    </location>
</feature>
<dbReference type="PRINTS" id="PR00508">
    <property type="entry name" value="S21N4MTFRASE"/>
</dbReference>
<dbReference type="CDD" id="cd02440">
    <property type="entry name" value="AdoMet_MTases"/>
    <property type="match status" value="1"/>
</dbReference>
<keyword evidence="2 5" id="KW-0808">Transferase</keyword>
<dbReference type="GO" id="GO:0008170">
    <property type="term" value="F:N-methyltransferase activity"/>
    <property type="evidence" value="ECO:0007669"/>
    <property type="project" value="InterPro"/>
</dbReference>
<dbReference type="InterPro" id="IPR002941">
    <property type="entry name" value="DNA_methylase_N4/N6"/>
</dbReference>
<accession>A0A7V4KBC2</accession>
<reference evidence="5" key="1">
    <citation type="journal article" date="2020" name="mSystems">
        <title>Genome- and Community-Level Interaction Insights into Carbon Utilization and Element Cycling Functions of Hydrothermarchaeota in Hydrothermal Sediment.</title>
        <authorList>
            <person name="Zhou Z."/>
            <person name="Liu Y."/>
            <person name="Xu W."/>
            <person name="Pan J."/>
            <person name="Luo Z.H."/>
            <person name="Li M."/>
        </authorList>
    </citation>
    <scope>NUCLEOTIDE SEQUENCE [LARGE SCALE GENOMIC DNA]</scope>
    <source>
        <strain evidence="5">SpSt-61</strain>
    </source>
</reference>
<proteinExistence type="inferred from homology"/>
<evidence type="ECO:0000313" key="5">
    <source>
        <dbReference type="EMBL" id="HGU51907.1"/>
    </source>
</evidence>
<dbReference type="GO" id="GO:0003677">
    <property type="term" value="F:DNA binding"/>
    <property type="evidence" value="ECO:0007669"/>
    <property type="project" value="InterPro"/>
</dbReference>
<organism evidence="5">
    <name type="scientific">Fervidobacterium pennivorans</name>
    <dbReference type="NCBI Taxonomy" id="93466"/>
    <lineage>
        <taxon>Bacteria</taxon>
        <taxon>Thermotogati</taxon>
        <taxon>Thermotogota</taxon>
        <taxon>Thermotogae</taxon>
        <taxon>Thermotogales</taxon>
        <taxon>Fervidobacteriaceae</taxon>
        <taxon>Fervidobacterium</taxon>
    </lineage>
</organism>
<dbReference type="InterPro" id="IPR001091">
    <property type="entry name" value="RM_Methyltransferase"/>
</dbReference>
<evidence type="ECO:0000259" key="4">
    <source>
        <dbReference type="Pfam" id="PF01555"/>
    </source>
</evidence>
<dbReference type="EMBL" id="DSZZ01000001">
    <property type="protein sequence ID" value="HGU51907.1"/>
    <property type="molecule type" value="Genomic_DNA"/>
</dbReference>
<comment type="similarity">
    <text evidence="3">Belongs to the N(4)/N(6)-methyltransferase family.</text>
</comment>
<comment type="caution">
    <text evidence="5">The sequence shown here is derived from an EMBL/GenBank/DDBJ whole genome shotgun (WGS) entry which is preliminary data.</text>
</comment>
<dbReference type="AlphaFoldDB" id="A0A7V4KBC2"/>
<gene>
    <name evidence="5" type="ORF">ENT78_00005</name>
</gene>
<dbReference type="Pfam" id="PF01555">
    <property type="entry name" value="N6_N4_Mtase"/>
    <property type="match status" value="2"/>
</dbReference>
<name>A0A7V4KBC2_FERPE</name>
<evidence type="ECO:0000256" key="2">
    <source>
        <dbReference type="ARBA" id="ARBA00022679"/>
    </source>
</evidence>
<evidence type="ECO:0000256" key="3">
    <source>
        <dbReference type="RuleBase" id="RU362026"/>
    </source>
</evidence>
<feature type="domain" description="DNA methylase N-4/N-6" evidence="4">
    <location>
        <begin position="5"/>
        <end position="121"/>
    </location>
</feature>
<protein>
    <recommendedName>
        <fullName evidence="3">Methyltransferase</fullName>
        <ecNumber evidence="3">2.1.1.-</ecNumber>
    </recommendedName>
</protein>
<sequence>MKEVTFEEYLEYIKDHKYVVIENVRLEIGKKYEIQHYQPIDFKPEVSTVWSFPDRGKWATHYLNAKYRGNWAPQVARNLILKYSTAGDVVLDAFLGSGTTLIECKLLGRHGIGVDINKEAIILAWDRLNFSYEPNRLSSSELFTNVNQIREEKSDFELVRPTIKLYQGDARNLDKIGDEEVDLIATHPPYASIISYTKKSKMQTQDDLSKISSIEEFVSEMRKVAKEFYRVLKPGKHAAILIGDTRRHKHFVPIAFRVMQAFLEVGFILKEDIIKLQHNMVGTIPWKMRKSDFYLIAHEHLFVFRKPEKGEKISKFKESTMWWKND</sequence>
<evidence type="ECO:0000256" key="1">
    <source>
        <dbReference type="ARBA" id="ARBA00022603"/>
    </source>
</evidence>
<dbReference type="EC" id="2.1.1.-" evidence="3"/>
<dbReference type="GO" id="GO:0030488">
    <property type="term" value="P:tRNA methylation"/>
    <property type="evidence" value="ECO:0007669"/>
    <property type="project" value="TreeGrafter"/>
</dbReference>
<dbReference type="PANTHER" id="PTHR14911:SF13">
    <property type="entry name" value="TRNA (GUANINE(6)-N2)-METHYLTRANSFERASE THUMP3"/>
    <property type="match status" value="1"/>
</dbReference>